<reference evidence="5 6" key="1">
    <citation type="journal article" date="2015" name="Genome Announc.">
        <title>Complete Genome Sequence of Methanosphaerula palustris E1-9CT, a Hydrogenotrophic Methanogen Isolated from a Minerotrophic Fen Peatland.</title>
        <authorList>
            <person name="Cadillo-Quiroz H."/>
            <person name="Browne P."/>
            <person name="Kyrpides N."/>
            <person name="Woyke T."/>
            <person name="Goodwin L."/>
            <person name="Detter C."/>
            <person name="Yavitt J.B."/>
            <person name="Zinder S.H."/>
        </authorList>
    </citation>
    <scope>NUCLEOTIDE SEQUENCE [LARGE SCALE GENOMIC DNA]</scope>
    <source>
        <strain evidence="6">ATCC BAA-1556 / DSM 19958 / E1-9c</strain>
    </source>
</reference>
<dbReference type="HOGENOM" id="CLU_255164_0_0_2"/>
<sequence precursor="true">MRLPKSNPSGRLFLVSLMVIMACLLIPGAFAASATADHTNDKGYGGIGPIVNFTVDHSSITAGDSVKFTDTSYDNITSQAWDFGDGSISLDANPTHTYTAAGTYVVALNVQNATGYASNTSGMTVNGYTLPSITVASVQDVAPQFNIGLNGNTYGVFGATGSASTFSNATVNVGDALTFTDASTGVPTTWSWNFGDASDLITTQNATHTFTQAGTYVVYLTAGNVNGQKTSNSLTIVVNGGIAPVSAFTASNNGVENSSVAGTPDYANAAYLNGTAPMTVSFTDKSTKVPSSWSWTKNGTVFSTEQNPSLTLNQGQYQIILNATNAQGSNLSSIWINVAGPSTPIAHFVATPSTGTAPLSVQFNDTSDGGLAAPTSWLWNFGDGTQGSTVQNATHTFTAAGTYTVTLQTRNGAGVSTPFTGTITVNSPTTPSANFKINGSTADNYAQNPVTILVGQPVYFNDTSSGSPSSYNWIFSDGQPVPTQANVSRSFSVPGTFWVYHTVTNAAGSDSKLNLFTVTVAPVTAAPVASFTKNATDGEAPLTVLFTNTSTGAPTTFQWLINGVQQGTDANLTYTFATPGTYSVVLIASNAGGSSAAAAQTVTVSGVSGIPNANFTFTSPSFAAPSQVQFTYAGGNATQFLWTFDDGTTSTEMNPVHTYQNAGTYSVRLTTTNAKGTNYKINDVTITPLGNPVASFNANTTAVTKASAASAQVSGQSPFTVVFNDTSSERPTAWYWNLGDGTTSTSQNITHTYTTPGKYAVYLVVANSLGASDYVYAPTLINVSAPSPVTDFSATPSTGAAPLNVQFTDLSGNNPFAWAWNFGDGSISGAQNPSHTYTTAGNYTVTLTTQNSVGTSTKSKVVSVISLSKPVSNFTFAPAAGQAPLTVQFADTSSNSPSSWSWTFTDDFSTSNVQNPSHTFATAGTYGVLLTASNAAGAGDMKLQTITVSAAPVITPVADFTATPTTGVAPLSVQFADKSTNADVWVWTFGDGATSTLQNPPAHTYTTAGTYTVQLQAVNSTSSRSNTASKTITVTAAPQTLQAAFNVNAQTVQLGTAVTGTDASTGYPAAWSWDFGDGFTASSQNINHIYSAVGTYTLSLTVTNGTQTSTASKTINVSAAPTTTVTTTATQGQPYNGPHNVPGTVQAEDYDLGGQNVAYYDTTSGNAGGAYRTDDVDIEAGASGYAVAYVIGGEYLTYSVEAAADGDYPVTLRAANPDGTTKTVTVSAGSSSTPVSVASTGSFDTYNSFTSAGTLHLEQGRNVVKVAFSASRMNLDYITIGSGVTPTTTVTTQPTTTVTTQPTTGAASFTVSPTSGKHSLSVALTDTTTGGNPVSWKWNCGNGQTFSGQNIGLNRIWYNNAGTYTITLTVTDANGSTRTATHTVTVS</sequence>
<feature type="domain" description="PKD" evidence="3">
    <location>
        <begin position="985"/>
        <end position="1039"/>
    </location>
</feature>
<dbReference type="SMART" id="SM00089">
    <property type="entry name" value="PKD"/>
    <property type="match status" value="14"/>
</dbReference>
<dbReference type="eggNOG" id="arCOG02508">
    <property type="taxonomic scope" value="Archaea"/>
</dbReference>
<feature type="domain" description="PKD" evidence="3">
    <location>
        <begin position="788"/>
        <end position="871"/>
    </location>
</feature>
<evidence type="ECO:0000313" key="5">
    <source>
        <dbReference type="EMBL" id="ACL17934.1"/>
    </source>
</evidence>
<dbReference type="PANTHER" id="PTHR36842:SF1">
    <property type="entry name" value="PROTEIN TOLB"/>
    <property type="match status" value="1"/>
</dbReference>
<feature type="domain" description="PKD" evidence="3">
    <location>
        <begin position="1041"/>
        <end position="1124"/>
    </location>
</feature>
<proteinExistence type="predicted"/>
<feature type="region of interest" description="Disordered" evidence="2">
    <location>
        <begin position="1290"/>
        <end position="1312"/>
    </location>
</feature>
<feature type="domain" description="PKD" evidence="3">
    <location>
        <begin position="704"/>
        <end position="772"/>
    </location>
</feature>
<gene>
    <name evidence="5" type="ordered locus">Mpal_2670</name>
</gene>
<dbReference type="SUPFAM" id="SSF49785">
    <property type="entry name" value="Galactose-binding domain-like"/>
    <property type="match status" value="1"/>
</dbReference>
<evidence type="ECO:0000259" key="3">
    <source>
        <dbReference type="PROSITE" id="PS50093"/>
    </source>
</evidence>
<dbReference type="InterPro" id="IPR008979">
    <property type="entry name" value="Galactose-bd-like_sf"/>
</dbReference>
<dbReference type="PROSITE" id="PS50093">
    <property type="entry name" value="PKD"/>
    <property type="match status" value="12"/>
</dbReference>
<dbReference type="CAZy" id="CBM6">
    <property type="family name" value="Carbohydrate-Binding Module Family 6"/>
</dbReference>
<dbReference type="InterPro" id="IPR000601">
    <property type="entry name" value="PKD_dom"/>
</dbReference>
<protein>
    <submittedName>
        <fullName evidence="5">PKD domain containing protein</fullName>
    </submittedName>
</protein>
<dbReference type="GeneID" id="25394232"/>
<dbReference type="GO" id="GO:0030246">
    <property type="term" value="F:carbohydrate binding"/>
    <property type="evidence" value="ECO:0007669"/>
    <property type="project" value="InterPro"/>
</dbReference>
<dbReference type="CDD" id="cd04080">
    <property type="entry name" value="CBM6_cellulase-like"/>
    <property type="match status" value="1"/>
</dbReference>
<keyword evidence="1" id="KW-0732">Signal</keyword>
<dbReference type="EMBL" id="CP001338">
    <property type="protein sequence ID" value="ACL17934.1"/>
    <property type="molecule type" value="Genomic_DNA"/>
</dbReference>
<accession>B8GFQ1</accession>
<dbReference type="CDD" id="cd00146">
    <property type="entry name" value="PKD"/>
    <property type="match status" value="10"/>
</dbReference>
<dbReference type="eggNOG" id="arCOG03991">
    <property type="taxonomic scope" value="Archaea"/>
</dbReference>
<dbReference type="PROSITE" id="PS51175">
    <property type="entry name" value="CBM6"/>
    <property type="match status" value="1"/>
</dbReference>
<dbReference type="InterPro" id="IPR041342">
    <property type="entry name" value="CBM35"/>
</dbReference>
<evidence type="ECO:0000256" key="1">
    <source>
        <dbReference type="ARBA" id="ARBA00022729"/>
    </source>
</evidence>
<feature type="domain" description="PKD" evidence="3">
    <location>
        <begin position="635"/>
        <end position="687"/>
    </location>
</feature>
<evidence type="ECO:0000313" key="6">
    <source>
        <dbReference type="Proteomes" id="UP000002457"/>
    </source>
</evidence>
<feature type="domain" description="PKD" evidence="3">
    <location>
        <begin position="1305"/>
        <end position="1387"/>
    </location>
</feature>
<dbReference type="InterPro" id="IPR022409">
    <property type="entry name" value="PKD/Chitinase_dom"/>
</dbReference>
<feature type="domain" description="PKD" evidence="3">
    <location>
        <begin position="160"/>
        <end position="238"/>
    </location>
</feature>
<dbReference type="Proteomes" id="UP000002457">
    <property type="component" value="Chromosome"/>
</dbReference>
<feature type="compositionally biased region" description="Low complexity" evidence="2">
    <location>
        <begin position="1290"/>
        <end position="1304"/>
    </location>
</feature>
<dbReference type="STRING" id="521011.Mpal_2670"/>
<dbReference type="InterPro" id="IPR035986">
    <property type="entry name" value="PKD_dom_sf"/>
</dbReference>
<name>B8GFQ1_METPE</name>
<dbReference type="FunFam" id="2.60.40.10:FF:000270">
    <property type="entry name" value="Cell surface protein"/>
    <property type="match status" value="4"/>
</dbReference>
<feature type="domain" description="PKD" evidence="3">
    <location>
        <begin position="344"/>
        <end position="432"/>
    </location>
</feature>
<feature type="domain" description="PKD" evidence="3">
    <location>
        <begin position="49"/>
        <end position="125"/>
    </location>
</feature>
<feature type="domain" description="PKD" evidence="3">
    <location>
        <begin position="441"/>
        <end position="509"/>
    </location>
</feature>
<dbReference type="InterPro" id="IPR013783">
    <property type="entry name" value="Ig-like_fold"/>
</dbReference>
<evidence type="ECO:0000259" key="4">
    <source>
        <dbReference type="PROSITE" id="PS51175"/>
    </source>
</evidence>
<dbReference type="KEGG" id="mpl:Mpal_2670"/>
<feature type="domain" description="PKD" evidence="3">
    <location>
        <begin position="527"/>
        <end position="604"/>
    </location>
</feature>
<dbReference type="SUPFAM" id="SSF49299">
    <property type="entry name" value="PKD domain"/>
    <property type="match status" value="13"/>
</dbReference>
<dbReference type="OrthoDB" id="103676at2157"/>
<dbReference type="PANTHER" id="PTHR36842">
    <property type="entry name" value="PROTEIN TOLB HOMOLOG"/>
    <property type="match status" value="1"/>
</dbReference>
<dbReference type="Pfam" id="PF18099">
    <property type="entry name" value="CBM_35_2"/>
    <property type="match status" value="1"/>
</dbReference>
<keyword evidence="6" id="KW-1185">Reference proteome</keyword>
<dbReference type="Pfam" id="PF18911">
    <property type="entry name" value="PKD_4"/>
    <property type="match status" value="12"/>
</dbReference>
<dbReference type="PROSITE" id="PS51257">
    <property type="entry name" value="PROKAR_LIPOPROTEIN"/>
    <property type="match status" value="1"/>
</dbReference>
<dbReference type="Gene3D" id="2.60.40.10">
    <property type="entry name" value="Immunoglobulins"/>
    <property type="match status" value="13"/>
</dbReference>
<organism evidence="5 6">
    <name type="scientific">Methanosphaerula palustris (strain ATCC BAA-1556 / DSM 19958 / E1-9c)</name>
    <dbReference type="NCBI Taxonomy" id="521011"/>
    <lineage>
        <taxon>Archaea</taxon>
        <taxon>Methanobacteriati</taxon>
        <taxon>Methanobacteriota</taxon>
        <taxon>Stenosarchaea group</taxon>
        <taxon>Methanomicrobia</taxon>
        <taxon>Methanomicrobiales</taxon>
        <taxon>Methanoregulaceae</taxon>
        <taxon>Methanosphaerula</taxon>
    </lineage>
</organism>
<dbReference type="RefSeq" id="WP_012619253.1">
    <property type="nucleotide sequence ID" value="NC_011832.1"/>
</dbReference>
<feature type="domain" description="CBM6" evidence="4">
    <location>
        <begin position="1143"/>
        <end position="1281"/>
    </location>
</feature>
<evidence type="ECO:0000256" key="2">
    <source>
        <dbReference type="SAM" id="MobiDB-lite"/>
    </source>
</evidence>
<feature type="domain" description="PKD" evidence="3">
    <location>
        <begin position="870"/>
        <end position="955"/>
    </location>
</feature>
<dbReference type="InterPro" id="IPR006584">
    <property type="entry name" value="Cellulose-bd_IV"/>
</dbReference>
<dbReference type="SMART" id="SM00606">
    <property type="entry name" value="CBD_IV"/>
    <property type="match status" value="1"/>
</dbReference>
<dbReference type="InterPro" id="IPR005084">
    <property type="entry name" value="CBM6"/>
</dbReference>
<dbReference type="Gene3D" id="2.60.120.260">
    <property type="entry name" value="Galactose-binding domain-like"/>
    <property type="match status" value="1"/>
</dbReference>